<dbReference type="EMBL" id="JAJSOF020000027">
    <property type="protein sequence ID" value="KAJ4433221.1"/>
    <property type="molecule type" value="Genomic_DNA"/>
</dbReference>
<evidence type="ECO:0008006" key="4">
    <source>
        <dbReference type="Google" id="ProtNLM"/>
    </source>
</evidence>
<comment type="caution">
    <text evidence="2">The sequence shown here is derived from an EMBL/GenBank/DDBJ whole genome shotgun (WGS) entry which is preliminary data.</text>
</comment>
<sequence length="354" mass="39654">MAGLCEGGNEPPGSLKARENPKTIRENTGILLEAYKEIGLEVNPEKTKYMIMSRDENIVRNGNIKIVNVSFEEVEKSKYLGATVSKGAKVITEDQGLFPRFAEPIPNVTVSVGRDALLACVVDNLRGYKKTFSVGVRYGSIFGLKWSVRHQGDTQCFVFEKQKLWLAHRASVKVSATNDHSETWERNGNDDDNDDDVGDGDDDDMMMMMMMMMMTTKERKRFNAESCSEILFQLVEGRPRKEPQPGYPLECVAIPLATWHSVGQWKLAASPETSIPVQFVPKVLNGIEIRTLCRPVQPVNIIVCVPLLSSHRNMGPTAIVQLSAKLQEEWRRIPVDILHKLVENIPDRVAAVSL</sequence>
<name>A0ABQ8SHP8_PERAM</name>
<reference evidence="2 3" key="1">
    <citation type="journal article" date="2022" name="Allergy">
        <title>Genome assembly and annotation of Periplaneta americana reveal a comprehensive cockroach allergen profile.</title>
        <authorList>
            <person name="Wang L."/>
            <person name="Xiong Q."/>
            <person name="Saelim N."/>
            <person name="Wang L."/>
            <person name="Nong W."/>
            <person name="Wan A.T."/>
            <person name="Shi M."/>
            <person name="Liu X."/>
            <person name="Cao Q."/>
            <person name="Hui J.H.L."/>
            <person name="Sookrung N."/>
            <person name="Leung T.F."/>
            <person name="Tungtrongchitr A."/>
            <person name="Tsui S.K.W."/>
        </authorList>
    </citation>
    <scope>NUCLEOTIDE SEQUENCE [LARGE SCALE GENOMIC DNA]</scope>
    <source>
        <strain evidence="2">PWHHKU_190912</strain>
    </source>
</reference>
<evidence type="ECO:0000256" key="1">
    <source>
        <dbReference type="SAM" id="MobiDB-lite"/>
    </source>
</evidence>
<keyword evidence="3" id="KW-1185">Reference proteome</keyword>
<feature type="region of interest" description="Disordered" evidence="1">
    <location>
        <begin position="177"/>
        <end position="202"/>
    </location>
</feature>
<evidence type="ECO:0000313" key="2">
    <source>
        <dbReference type="EMBL" id="KAJ4433221.1"/>
    </source>
</evidence>
<feature type="compositionally biased region" description="Basic and acidic residues" evidence="1">
    <location>
        <begin position="179"/>
        <end position="189"/>
    </location>
</feature>
<evidence type="ECO:0000313" key="3">
    <source>
        <dbReference type="Proteomes" id="UP001148838"/>
    </source>
</evidence>
<protein>
    <recommendedName>
        <fullName evidence="4">Reverse transcriptase domain-containing protein</fullName>
    </recommendedName>
</protein>
<dbReference type="Proteomes" id="UP001148838">
    <property type="component" value="Unassembled WGS sequence"/>
</dbReference>
<accession>A0ABQ8SHP8</accession>
<organism evidence="2 3">
    <name type="scientific">Periplaneta americana</name>
    <name type="common">American cockroach</name>
    <name type="synonym">Blatta americana</name>
    <dbReference type="NCBI Taxonomy" id="6978"/>
    <lineage>
        <taxon>Eukaryota</taxon>
        <taxon>Metazoa</taxon>
        <taxon>Ecdysozoa</taxon>
        <taxon>Arthropoda</taxon>
        <taxon>Hexapoda</taxon>
        <taxon>Insecta</taxon>
        <taxon>Pterygota</taxon>
        <taxon>Neoptera</taxon>
        <taxon>Polyneoptera</taxon>
        <taxon>Dictyoptera</taxon>
        <taxon>Blattodea</taxon>
        <taxon>Blattoidea</taxon>
        <taxon>Blattidae</taxon>
        <taxon>Blattinae</taxon>
        <taxon>Periplaneta</taxon>
    </lineage>
</organism>
<feature type="compositionally biased region" description="Acidic residues" evidence="1">
    <location>
        <begin position="190"/>
        <end position="202"/>
    </location>
</feature>
<gene>
    <name evidence="2" type="ORF">ANN_15479</name>
</gene>
<proteinExistence type="predicted"/>